<evidence type="ECO:0000256" key="1">
    <source>
        <dbReference type="SAM" id="MobiDB-lite"/>
    </source>
</evidence>
<protein>
    <submittedName>
        <fullName evidence="3">Uncharacterized protein</fullName>
    </submittedName>
</protein>
<dbReference type="Proteomes" id="UP001165405">
    <property type="component" value="Unassembled WGS sequence"/>
</dbReference>
<dbReference type="EMBL" id="JAKGSG010000034">
    <property type="protein sequence ID" value="MCF4121689.1"/>
    <property type="molecule type" value="Genomic_DNA"/>
</dbReference>
<evidence type="ECO:0000256" key="2">
    <source>
        <dbReference type="SAM" id="Phobius"/>
    </source>
</evidence>
<evidence type="ECO:0000313" key="4">
    <source>
        <dbReference type="Proteomes" id="UP001165405"/>
    </source>
</evidence>
<comment type="caution">
    <text evidence="3">The sequence shown here is derived from an EMBL/GenBank/DDBJ whole genome shotgun (WGS) entry which is preliminary data.</text>
</comment>
<accession>A0AA41QGJ3</accession>
<dbReference type="AlphaFoldDB" id="A0AA41QGJ3"/>
<feature type="compositionally biased region" description="Low complexity" evidence="1">
    <location>
        <begin position="31"/>
        <end position="40"/>
    </location>
</feature>
<name>A0AA41QGJ3_9MICO</name>
<feature type="transmembrane region" description="Helical" evidence="2">
    <location>
        <begin position="157"/>
        <end position="175"/>
    </location>
</feature>
<dbReference type="RefSeq" id="WP_236089487.1">
    <property type="nucleotide sequence ID" value="NZ_JAKGSG010000034.1"/>
</dbReference>
<gene>
    <name evidence="3" type="ORF">L1785_11920</name>
</gene>
<keyword evidence="2" id="KW-0472">Membrane</keyword>
<feature type="region of interest" description="Disordered" evidence="1">
    <location>
        <begin position="1"/>
        <end position="53"/>
    </location>
</feature>
<feature type="transmembrane region" description="Helical" evidence="2">
    <location>
        <begin position="56"/>
        <end position="79"/>
    </location>
</feature>
<keyword evidence="2" id="KW-1133">Transmembrane helix</keyword>
<feature type="transmembrane region" description="Helical" evidence="2">
    <location>
        <begin position="99"/>
        <end position="120"/>
    </location>
</feature>
<feature type="transmembrane region" description="Helical" evidence="2">
    <location>
        <begin position="132"/>
        <end position="151"/>
    </location>
</feature>
<keyword evidence="2" id="KW-0812">Transmembrane</keyword>
<evidence type="ECO:0000313" key="3">
    <source>
        <dbReference type="EMBL" id="MCF4121689.1"/>
    </source>
</evidence>
<reference evidence="3" key="1">
    <citation type="submission" date="2022-01" db="EMBL/GenBank/DDBJ databases">
        <title>Antribacter sp. nov., isolated from Guizhou of China.</title>
        <authorList>
            <person name="Chengliang C."/>
            <person name="Ya Z."/>
        </authorList>
    </citation>
    <scope>NUCLEOTIDE SEQUENCE</scope>
    <source>
        <strain evidence="3">KLBMP 9083</strain>
    </source>
</reference>
<proteinExistence type="predicted"/>
<sequence length="185" mass="18921">MTTTGNDARSTSRDSTPHGATPDTPSPDGAPMPAGTPAAGDRGEHQTPSARRTRRLATAAAAGFGIIVAFQVALAAGAPLGAAAWSGAHPGRLPEELRVASSVSAVVWLLATLVVLARGGMGVRLPATAARVGVRLLVALLALGAVMNLASSSPWERYGWAPFSLVLLVLCVLLARRGPQDVARY</sequence>
<keyword evidence="4" id="KW-1185">Reference proteome</keyword>
<organism evidence="3 4">
    <name type="scientific">Antribacter soli</name>
    <dbReference type="NCBI Taxonomy" id="2910976"/>
    <lineage>
        <taxon>Bacteria</taxon>
        <taxon>Bacillati</taxon>
        <taxon>Actinomycetota</taxon>
        <taxon>Actinomycetes</taxon>
        <taxon>Micrococcales</taxon>
        <taxon>Promicromonosporaceae</taxon>
        <taxon>Antribacter</taxon>
    </lineage>
</organism>